<keyword evidence="6" id="KW-0443">Lipid metabolism</keyword>
<dbReference type="PANTHER" id="PTHR10067:SF6">
    <property type="entry name" value="PHOSPHATIDYLSERINE DECARBOXYLASE PROENZYME, MITOCHONDRIAL"/>
    <property type="match status" value="1"/>
</dbReference>
<evidence type="ECO:0000256" key="5">
    <source>
        <dbReference type="ARBA" id="ARBA00022793"/>
    </source>
</evidence>
<protein>
    <recommendedName>
        <fullName evidence="3">phosphatidylserine decarboxylase</fullName>
        <ecNumber evidence="3">4.1.1.65</ecNumber>
    </recommendedName>
</protein>
<sequence length="163" mass="18485">MTQPFLGGYFATFYLAPENYHRIHIPIAGLLTRTRYIPGRRLTLSPSSTKLIKGLFCRNERVVCWFDTAIGPVALVLVGALNVSSISTEFLGEIQSGKPLLWKNPNLRKHPYERGDEIAQFNLGSTVVVICPTYNLLWHEKLERNIDVRMGNPLANIVRYKAK</sequence>
<evidence type="ECO:0000256" key="3">
    <source>
        <dbReference type="ARBA" id="ARBA00012243"/>
    </source>
</evidence>
<comment type="cofactor">
    <cofactor evidence="1">
        <name>pyruvate</name>
        <dbReference type="ChEBI" id="CHEBI:15361"/>
    </cofactor>
</comment>
<dbReference type="UniPathway" id="UPA00558"/>
<evidence type="ECO:0000256" key="8">
    <source>
        <dbReference type="ARBA" id="ARBA00023239"/>
    </source>
</evidence>
<keyword evidence="7" id="KW-0594">Phospholipid biosynthesis</keyword>
<evidence type="ECO:0000256" key="9">
    <source>
        <dbReference type="ARBA" id="ARBA00023264"/>
    </source>
</evidence>
<keyword evidence="4" id="KW-0444">Lipid biosynthesis</keyword>
<evidence type="ECO:0000256" key="11">
    <source>
        <dbReference type="ARBA" id="ARBA00024326"/>
    </source>
</evidence>
<comment type="pathway">
    <text evidence="11">Phospholipid metabolism; phosphatidylethanolamine biosynthesis.</text>
</comment>
<evidence type="ECO:0000313" key="12">
    <source>
        <dbReference type="EMBL" id="SVA15050.1"/>
    </source>
</evidence>
<evidence type="ECO:0000256" key="10">
    <source>
        <dbReference type="ARBA" id="ARBA00023317"/>
    </source>
</evidence>
<accession>A0A381TG64</accession>
<dbReference type="InterPro" id="IPR033177">
    <property type="entry name" value="PSD-B"/>
</dbReference>
<dbReference type="GO" id="GO:0006646">
    <property type="term" value="P:phosphatidylethanolamine biosynthetic process"/>
    <property type="evidence" value="ECO:0007669"/>
    <property type="project" value="UniProtKB-UniPathway"/>
</dbReference>
<keyword evidence="8" id="KW-0456">Lyase</keyword>
<dbReference type="EMBL" id="UINC01004537">
    <property type="protein sequence ID" value="SVA15050.1"/>
    <property type="molecule type" value="Genomic_DNA"/>
</dbReference>
<evidence type="ECO:0000256" key="6">
    <source>
        <dbReference type="ARBA" id="ARBA00023098"/>
    </source>
</evidence>
<dbReference type="EC" id="4.1.1.65" evidence="3"/>
<evidence type="ECO:0000256" key="7">
    <source>
        <dbReference type="ARBA" id="ARBA00023209"/>
    </source>
</evidence>
<evidence type="ECO:0000256" key="1">
    <source>
        <dbReference type="ARBA" id="ARBA00001928"/>
    </source>
</evidence>
<dbReference type="InterPro" id="IPR003817">
    <property type="entry name" value="PS_Dcarbxylase"/>
</dbReference>
<evidence type="ECO:0000256" key="4">
    <source>
        <dbReference type="ARBA" id="ARBA00022516"/>
    </source>
</evidence>
<proteinExistence type="predicted"/>
<keyword evidence="9" id="KW-1208">Phospholipid metabolism</keyword>
<organism evidence="12">
    <name type="scientific">marine metagenome</name>
    <dbReference type="NCBI Taxonomy" id="408172"/>
    <lineage>
        <taxon>unclassified sequences</taxon>
        <taxon>metagenomes</taxon>
        <taxon>ecological metagenomes</taxon>
    </lineage>
</organism>
<dbReference type="AlphaFoldDB" id="A0A381TG64"/>
<keyword evidence="10" id="KW-0670">Pyruvate</keyword>
<keyword evidence="5" id="KW-0210">Decarboxylase</keyword>
<gene>
    <name evidence="12" type="ORF">METZ01_LOCUS67904</name>
</gene>
<dbReference type="PANTHER" id="PTHR10067">
    <property type="entry name" value="PHOSPHATIDYLSERINE DECARBOXYLASE"/>
    <property type="match status" value="1"/>
</dbReference>
<evidence type="ECO:0000256" key="2">
    <source>
        <dbReference type="ARBA" id="ARBA00005189"/>
    </source>
</evidence>
<dbReference type="Pfam" id="PF02666">
    <property type="entry name" value="PS_Dcarbxylase"/>
    <property type="match status" value="1"/>
</dbReference>
<name>A0A381TG64_9ZZZZ</name>
<dbReference type="NCBIfam" id="TIGR00163">
    <property type="entry name" value="PS_decarb"/>
    <property type="match status" value="1"/>
</dbReference>
<comment type="pathway">
    <text evidence="2">Lipid metabolism.</text>
</comment>
<reference evidence="12" key="1">
    <citation type="submission" date="2018-05" db="EMBL/GenBank/DDBJ databases">
        <authorList>
            <person name="Lanie J.A."/>
            <person name="Ng W.-L."/>
            <person name="Kazmierczak K.M."/>
            <person name="Andrzejewski T.M."/>
            <person name="Davidsen T.M."/>
            <person name="Wayne K.J."/>
            <person name="Tettelin H."/>
            <person name="Glass J.I."/>
            <person name="Rusch D."/>
            <person name="Podicherti R."/>
            <person name="Tsui H.-C.T."/>
            <person name="Winkler M.E."/>
        </authorList>
    </citation>
    <scope>NUCLEOTIDE SEQUENCE</scope>
</reference>
<dbReference type="GO" id="GO:0004609">
    <property type="term" value="F:phosphatidylserine decarboxylase activity"/>
    <property type="evidence" value="ECO:0007669"/>
    <property type="project" value="UniProtKB-EC"/>
</dbReference>